<protein>
    <recommendedName>
        <fullName evidence="1">PiggyBac transposable element-derived protein domain-containing protein</fullName>
    </recommendedName>
</protein>
<dbReference type="EMBL" id="CCAG010006184">
    <property type="status" value="NOT_ANNOTATED_CDS"/>
    <property type="molecule type" value="Genomic_DNA"/>
</dbReference>
<dbReference type="EnsemblMetazoa" id="GMOY001954-RA">
    <property type="protein sequence ID" value="GMOY001954-PA"/>
    <property type="gene ID" value="GMOY001954"/>
</dbReference>
<accession>A0A1B0FEB6</accession>
<dbReference type="PANTHER" id="PTHR46599:SF3">
    <property type="entry name" value="PIGGYBAC TRANSPOSABLE ELEMENT-DERIVED PROTEIN 4"/>
    <property type="match status" value="1"/>
</dbReference>
<evidence type="ECO:0000313" key="2">
    <source>
        <dbReference type="EnsemblMetazoa" id="GMOY001954-PA"/>
    </source>
</evidence>
<organism evidence="2 3">
    <name type="scientific">Glossina morsitans morsitans</name>
    <name type="common">Savannah tsetse fly</name>
    <dbReference type="NCBI Taxonomy" id="37546"/>
    <lineage>
        <taxon>Eukaryota</taxon>
        <taxon>Metazoa</taxon>
        <taxon>Ecdysozoa</taxon>
        <taxon>Arthropoda</taxon>
        <taxon>Hexapoda</taxon>
        <taxon>Insecta</taxon>
        <taxon>Pterygota</taxon>
        <taxon>Neoptera</taxon>
        <taxon>Endopterygota</taxon>
        <taxon>Diptera</taxon>
        <taxon>Brachycera</taxon>
        <taxon>Muscomorpha</taxon>
        <taxon>Hippoboscoidea</taxon>
        <taxon>Glossinidae</taxon>
        <taxon>Glossina</taxon>
    </lineage>
</organism>
<dbReference type="VEuPathDB" id="VectorBase:GMOY001954"/>
<dbReference type="AlphaFoldDB" id="A0A1B0FEB6"/>
<evidence type="ECO:0000259" key="1">
    <source>
        <dbReference type="Pfam" id="PF13843"/>
    </source>
</evidence>
<dbReference type="InterPro" id="IPR029526">
    <property type="entry name" value="PGBD"/>
</dbReference>
<keyword evidence="3" id="KW-1185">Reference proteome</keyword>
<evidence type="ECO:0000313" key="3">
    <source>
        <dbReference type="Proteomes" id="UP000092444"/>
    </source>
</evidence>
<dbReference type="PhylomeDB" id="A0A1B0FEB6"/>
<name>A0A1B0FEB6_GLOMM</name>
<dbReference type="PANTHER" id="PTHR46599">
    <property type="entry name" value="PIGGYBAC TRANSPOSABLE ELEMENT-DERIVED PROTEIN 4"/>
    <property type="match status" value="1"/>
</dbReference>
<feature type="domain" description="PiggyBac transposable element-derived protein" evidence="1">
    <location>
        <begin position="57"/>
        <end position="211"/>
    </location>
</feature>
<dbReference type="Pfam" id="PF13843">
    <property type="entry name" value="DDE_Tnp_1_7"/>
    <property type="match status" value="1"/>
</dbReference>
<dbReference type="Proteomes" id="UP000092444">
    <property type="component" value="Unassembled WGS sequence"/>
</dbReference>
<proteinExistence type="predicted"/>
<reference evidence="2" key="1">
    <citation type="submission" date="2020-05" db="UniProtKB">
        <authorList>
            <consortium name="EnsemblMetazoa"/>
        </authorList>
    </citation>
    <scope>IDENTIFICATION</scope>
    <source>
        <strain evidence="2">Yale</strain>
    </source>
</reference>
<dbReference type="STRING" id="37546.A0A1B0FEB6"/>
<sequence>MDGKHFCSELAKNQRFCVIKYVNVVSSLRRPEVAIKTGANCAKTMWQLAKNCNSPPKADVNLKFGDSVVMRLMEPYLVKGHSLFMDNYCNSVGLSDRLLSFKTHTTGTLRANRKMNPKVVTQKNLKKGEHIWRRQGNIYISKWKDKRDVLCITTENHPKLIDVHNKYGILKKKPIEIANYNANMSGIDRCDQMIAYYSSLKKSIRWYKKVIL</sequence>